<feature type="compositionally biased region" description="Acidic residues" evidence="1">
    <location>
        <begin position="571"/>
        <end position="593"/>
    </location>
</feature>
<comment type="caution">
    <text evidence="3">The sequence shown here is derived from an EMBL/GenBank/DDBJ whole genome shotgun (WGS) entry which is preliminary data.</text>
</comment>
<feature type="region of interest" description="Disordered" evidence="1">
    <location>
        <begin position="1"/>
        <end position="35"/>
    </location>
</feature>
<feature type="region of interest" description="Disordered" evidence="1">
    <location>
        <begin position="570"/>
        <end position="621"/>
    </location>
</feature>
<evidence type="ECO:0000313" key="4">
    <source>
        <dbReference type="Proteomes" id="UP000604825"/>
    </source>
</evidence>
<dbReference type="PANTHER" id="PTHR32166:SF74">
    <property type="entry name" value="OS05G0256350 PROTEIN"/>
    <property type="match status" value="1"/>
</dbReference>
<evidence type="ECO:0000313" key="3">
    <source>
        <dbReference type="EMBL" id="CAD6272313.1"/>
    </source>
</evidence>
<dbReference type="InterPro" id="IPR007021">
    <property type="entry name" value="DUF659"/>
</dbReference>
<name>A0A811RQM9_9POAL</name>
<accession>A0A811RQM9</accession>
<feature type="domain" description="DUF659" evidence="2">
    <location>
        <begin position="238"/>
        <end position="315"/>
    </location>
</feature>
<dbReference type="EMBL" id="CAJGYO010000016">
    <property type="protein sequence ID" value="CAD6272313.1"/>
    <property type="molecule type" value="Genomic_DNA"/>
</dbReference>
<protein>
    <recommendedName>
        <fullName evidence="2">DUF659 domain-containing protein</fullName>
    </recommendedName>
</protein>
<dbReference type="PANTHER" id="PTHR32166">
    <property type="entry name" value="OSJNBA0013A04.12 PROTEIN"/>
    <property type="match status" value="1"/>
</dbReference>
<evidence type="ECO:0000259" key="2">
    <source>
        <dbReference type="Pfam" id="PF04937"/>
    </source>
</evidence>
<dbReference type="AlphaFoldDB" id="A0A811RQM9"/>
<dbReference type="Pfam" id="PF04937">
    <property type="entry name" value="DUF659"/>
    <property type="match status" value="1"/>
</dbReference>
<feature type="compositionally biased region" description="Acidic residues" evidence="1">
    <location>
        <begin position="611"/>
        <end position="621"/>
    </location>
</feature>
<evidence type="ECO:0000256" key="1">
    <source>
        <dbReference type="SAM" id="MobiDB-lite"/>
    </source>
</evidence>
<organism evidence="3 4">
    <name type="scientific">Miscanthus lutarioriparius</name>
    <dbReference type="NCBI Taxonomy" id="422564"/>
    <lineage>
        <taxon>Eukaryota</taxon>
        <taxon>Viridiplantae</taxon>
        <taxon>Streptophyta</taxon>
        <taxon>Embryophyta</taxon>
        <taxon>Tracheophyta</taxon>
        <taxon>Spermatophyta</taxon>
        <taxon>Magnoliopsida</taxon>
        <taxon>Liliopsida</taxon>
        <taxon>Poales</taxon>
        <taxon>Poaceae</taxon>
        <taxon>PACMAD clade</taxon>
        <taxon>Panicoideae</taxon>
        <taxon>Andropogonodae</taxon>
        <taxon>Andropogoneae</taxon>
        <taxon>Saccharinae</taxon>
        <taxon>Miscanthus</taxon>
    </lineage>
</organism>
<feature type="region of interest" description="Disordered" evidence="1">
    <location>
        <begin position="133"/>
        <end position="166"/>
    </location>
</feature>
<gene>
    <name evidence="3" type="ORF">NCGR_LOCUS55588</name>
</gene>
<dbReference type="OrthoDB" id="649944at2759"/>
<sequence>MATQGTGSAEASDAASNIDPKTDPKRKPAKSNDPGWKYGFWPTIGNRDVVQCCLCDRRITGGITRLKEHLVGGYGDVQKCVKTTTTIAREMQDAMKKKKRPLVLDDEEGEQQGEDDVIVLIEESQDVARSIVHPSSGTAAKRKQSTLKFSAPKEPSTKSVGSMLRRTPTEVVEERHSKGPSQISIQASMRTKEEREAVNLEWARFFYECGIPFNAVNSRQFEIAIEATAQYGSGYKPPTYHELREPLLQKVVKETDDLRKKHEDAWKQYGCTLMSDGWTDRRGHHLINFLVNSPEGTFFLELVDASSEVHDQSLYKHKDALRFLFASEDWTGCKLVKTEAGKKVYDIVLSREFWNSVEDCLRASLPLIIVLRVVDGNERPAMPEVAALMNHAKEKIKASFSTENKRSLLNKIIQIIESRWDRQMDTPLYGAALFLNPGKFYTIQKENDEYVGHLRGCFNDVLARMIHTKKRNRLEHKRLNDLVYVSYNRKMTSRFRKRREEAGKSYDPLVIEDFDWNNEWVDPMAQPEGARGSDLTWDQVDEAIGASRELRGRNLPRTYAHRARHISRVVEEDEEEGEEEEIILDDDDIDDFGEQPMGATEDGGENVDASNDLDEFALDDF</sequence>
<keyword evidence="4" id="KW-1185">Reference proteome</keyword>
<dbReference type="InterPro" id="IPR012337">
    <property type="entry name" value="RNaseH-like_sf"/>
</dbReference>
<proteinExistence type="predicted"/>
<reference evidence="3" key="1">
    <citation type="submission" date="2020-10" db="EMBL/GenBank/DDBJ databases">
        <authorList>
            <person name="Han B."/>
            <person name="Lu T."/>
            <person name="Zhao Q."/>
            <person name="Huang X."/>
            <person name="Zhao Y."/>
        </authorList>
    </citation>
    <scope>NUCLEOTIDE SEQUENCE</scope>
</reference>
<dbReference type="Proteomes" id="UP000604825">
    <property type="component" value="Unassembled WGS sequence"/>
</dbReference>
<dbReference type="SUPFAM" id="SSF53098">
    <property type="entry name" value="Ribonuclease H-like"/>
    <property type="match status" value="1"/>
</dbReference>